<dbReference type="InterPro" id="IPR050416">
    <property type="entry name" value="FAD-linked_Oxidoreductase"/>
</dbReference>
<evidence type="ECO:0000256" key="1">
    <source>
        <dbReference type="ARBA" id="ARBA00001974"/>
    </source>
</evidence>
<dbReference type="PANTHER" id="PTHR42973:SF39">
    <property type="entry name" value="FAD-BINDING PCMH-TYPE DOMAIN-CONTAINING PROTEIN"/>
    <property type="match status" value="1"/>
</dbReference>
<evidence type="ECO:0000313" key="9">
    <source>
        <dbReference type="Proteomes" id="UP001501423"/>
    </source>
</evidence>
<dbReference type="InterPro" id="IPR016167">
    <property type="entry name" value="FAD-bd_PCMH_sub1"/>
</dbReference>
<sequence>MELGIALDPSEPGASADTFGKLARQAEERGLTLVVVETPGGPGRLTDGRDAVRAETSAAKQPPDGTGAHTLETGLDPWTAVTWLAGRTESITLGLALPQPAQASQKDAGAPYPTVVAKAHESFDTLAPGRLLTDASAWVTAPRGASQEELSALAAGGKPVVVPVDSAQEVEWLAAILPTTSENPGTRRSLAARARRHPGIDYESIPDSLAAGAVEPGDGDYRGVSSNYLRGGAPGLVLRPGTPDEVADALAYARRHTHLPLGVRSAGHGVSGRSTNKGGLVIDVRRMNSIEVLDPGQRLVRIGPGATWKQVSAALHPYGWALGSGDYGGVGVGGLATAGGIGLLSRAHGLTIDHLRAVEMVLADGSRVRASAEEHSDLFWAVRGAGANFGVGTAFEFKVDKVTEVGHAELGLITDDIGQALADFGRIASEAPRDTTVFLVTGRPRQGYWNIQLYGVVDNPDPGVIVERLTPFAQIGMLAQQQVIVTPYAGVMSKAADVGPEGHQGVGNPVSRSAFLPELTPEFARDAARLLSTGQVYFFELRTMGGAIADVSPEETAFAHRSSAFQLTAMGGDEQALNQVWDPLRRHFHGLYLSFETDLRPERLRDAFPPATLERLRGIKRCYDPHNLFRDNFNIIPNPGEQAAPVPAPLS</sequence>
<evidence type="ECO:0000256" key="4">
    <source>
        <dbReference type="ARBA" id="ARBA00022827"/>
    </source>
</evidence>
<dbReference type="EMBL" id="BAAAVA010000137">
    <property type="protein sequence ID" value="GAA2954894.1"/>
    <property type="molecule type" value="Genomic_DNA"/>
</dbReference>
<dbReference type="PROSITE" id="PS51387">
    <property type="entry name" value="FAD_PCMH"/>
    <property type="match status" value="1"/>
</dbReference>
<dbReference type="Gene3D" id="3.40.462.20">
    <property type="match status" value="1"/>
</dbReference>
<keyword evidence="9" id="KW-1185">Reference proteome</keyword>
<name>A0ABP6K158_9ACTN</name>
<gene>
    <name evidence="8" type="ORF">GCM10010478_63730</name>
</gene>
<feature type="region of interest" description="Disordered" evidence="6">
    <location>
        <begin position="37"/>
        <end position="73"/>
    </location>
</feature>
<dbReference type="Gene3D" id="3.20.20.30">
    <property type="entry name" value="Luciferase-like domain"/>
    <property type="match status" value="1"/>
</dbReference>
<proteinExistence type="inferred from homology"/>
<keyword evidence="4" id="KW-0274">FAD</keyword>
<evidence type="ECO:0000256" key="6">
    <source>
        <dbReference type="SAM" id="MobiDB-lite"/>
    </source>
</evidence>
<keyword evidence="5" id="KW-0560">Oxidoreductase</keyword>
<dbReference type="InterPro" id="IPR036661">
    <property type="entry name" value="Luciferase-like_sf"/>
</dbReference>
<dbReference type="SUPFAM" id="SSF56176">
    <property type="entry name" value="FAD-binding/transporter-associated domain-like"/>
    <property type="match status" value="1"/>
</dbReference>
<dbReference type="Pfam" id="PF01565">
    <property type="entry name" value="FAD_binding_4"/>
    <property type="match status" value="1"/>
</dbReference>
<evidence type="ECO:0000256" key="5">
    <source>
        <dbReference type="ARBA" id="ARBA00023002"/>
    </source>
</evidence>
<accession>A0ABP6K158</accession>
<dbReference type="InterPro" id="IPR036318">
    <property type="entry name" value="FAD-bd_PCMH-like_sf"/>
</dbReference>
<dbReference type="Gene3D" id="3.30.465.10">
    <property type="match status" value="1"/>
</dbReference>
<comment type="caution">
    <text evidence="8">The sequence shown here is derived from an EMBL/GenBank/DDBJ whole genome shotgun (WGS) entry which is preliminary data.</text>
</comment>
<reference evidence="9" key="1">
    <citation type="journal article" date="2019" name="Int. J. Syst. Evol. Microbiol.">
        <title>The Global Catalogue of Microorganisms (GCM) 10K type strain sequencing project: providing services to taxonomists for standard genome sequencing and annotation.</title>
        <authorList>
            <consortium name="The Broad Institute Genomics Platform"/>
            <consortium name="The Broad Institute Genome Sequencing Center for Infectious Disease"/>
            <person name="Wu L."/>
            <person name="Ma J."/>
        </authorList>
    </citation>
    <scope>NUCLEOTIDE SEQUENCE [LARGE SCALE GENOMIC DNA]</scope>
    <source>
        <strain evidence="9">JCM 9650</strain>
    </source>
</reference>
<dbReference type="Gene3D" id="3.30.43.10">
    <property type="entry name" value="Uridine Diphospho-n-acetylenolpyruvylglucosamine Reductase, domain 2"/>
    <property type="match status" value="1"/>
</dbReference>
<evidence type="ECO:0000313" key="8">
    <source>
        <dbReference type="EMBL" id="GAA2954894.1"/>
    </source>
</evidence>
<dbReference type="InterPro" id="IPR016169">
    <property type="entry name" value="FAD-bd_PCMH_sub2"/>
</dbReference>
<dbReference type="RefSeq" id="WP_346091193.1">
    <property type="nucleotide sequence ID" value="NZ_BAAAVA010000137.1"/>
</dbReference>
<evidence type="ECO:0000259" key="7">
    <source>
        <dbReference type="PROSITE" id="PS51387"/>
    </source>
</evidence>
<feature type="domain" description="FAD-binding PCMH-type" evidence="7">
    <location>
        <begin position="229"/>
        <end position="402"/>
    </location>
</feature>
<dbReference type="InterPro" id="IPR006094">
    <property type="entry name" value="Oxid_FAD_bind_N"/>
</dbReference>
<comment type="cofactor">
    <cofactor evidence="1">
        <name>FAD</name>
        <dbReference type="ChEBI" id="CHEBI:57692"/>
    </cofactor>
</comment>
<organism evidence="8 9">
    <name type="scientific">Streptomyces erythrogriseus</name>
    <dbReference type="NCBI Taxonomy" id="284027"/>
    <lineage>
        <taxon>Bacteria</taxon>
        <taxon>Bacillati</taxon>
        <taxon>Actinomycetota</taxon>
        <taxon>Actinomycetes</taxon>
        <taxon>Kitasatosporales</taxon>
        <taxon>Streptomycetaceae</taxon>
        <taxon>Streptomyces</taxon>
        <taxon>Streptomyces griseoincarnatus group</taxon>
    </lineage>
</organism>
<dbReference type="Proteomes" id="UP001501423">
    <property type="component" value="Unassembled WGS sequence"/>
</dbReference>
<evidence type="ECO:0000256" key="2">
    <source>
        <dbReference type="ARBA" id="ARBA00005466"/>
    </source>
</evidence>
<comment type="similarity">
    <text evidence="2">Belongs to the oxygen-dependent FAD-linked oxidoreductase family.</text>
</comment>
<evidence type="ECO:0000256" key="3">
    <source>
        <dbReference type="ARBA" id="ARBA00022630"/>
    </source>
</evidence>
<dbReference type="InterPro" id="IPR016166">
    <property type="entry name" value="FAD-bd_PCMH"/>
</dbReference>
<protein>
    <recommendedName>
        <fullName evidence="7">FAD-binding PCMH-type domain-containing protein</fullName>
    </recommendedName>
</protein>
<dbReference type="PANTHER" id="PTHR42973">
    <property type="entry name" value="BINDING OXIDOREDUCTASE, PUTATIVE (AFU_ORTHOLOGUE AFUA_1G17690)-RELATED"/>
    <property type="match status" value="1"/>
</dbReference>
<dbReference type="SUPFAM" id="SSF51679">
    <property type="entry name" value="Bacterial luciferase-like"/>
    <property type="match status" value="1"/>
</dbReference>
<keyword evidence="3" id="KW-0285">Flavoprotein</keyword>